<accession>A0ABV5G4I2</accession>
<sequence>MKTRSTRPRCRGNRCGCHGIVVGAERMVRDSNSWYGVTAHWFSSFGDPGMAGSGQSRWVPTSPESRAFPSVSCQLVLRRYCACGHRMATVRTEIF</sequence>
<proteinExistence type="predicted"/>
<comment type="caution">
    <text evidence="1">The sequence shown here is derived from an EMBL/GenBank/DDBJ whole genome shotgun (WGS) entry which is preliminary data.</text>
</comment>
<name>A0ABV5G4I2_9MICC</name>
<reference evidence="1 2" key="1">
    <citation type="submission" date="2024-09" db="EMBL/GenBank/DDBJ databases">
        <authorList>
            <person name="Sun Q."/>
            <person name="Mori K."/>
        </authorList>
    </citation>
    <scope>NUCLEOTIDE SEQUENCE [LARGE SCALE GENOMIC DNA]</scope>
    <source>
        <strain evidence="1 2">CCM 7609</strain>
    </source>
</reference>
<dbReference type="Proteomes" id="UP001589575">
    <property type="component" value="Unassembled WGS sequence"/>
</dbReference>
<organism evidence="1 2">
    <name type="scientific">Citricoccus parietis</name>
    <dbReference type="NCBI Taxonomy" id="592307"/>
    <lineage>
        <taxon>Bacteria</taxon>
        <taxon>Bacillati</taxon>
        <taxon>Actinomycetota</taxon>
        <taxon>Actinomycetes</taxon>
        <taxon>Micrococcales</taxon>
        <taxon>Micrococcaceae</taxon>
        <taxon>Citricoccus</taxon>
    </lineage>
</organism>
<evidence type="ECO:0000313" key="1">
    <source>
        <dbReference type="EMBL" id="MFB9073846.1"/>
    </source>
</evidence>
<dbReference type="EMBL" id="JBHMFI010000001">
    <property type="protein sequence ID" value="MFB9073846.1"/>
    <property type="molecule type" value="Genomic_DNA"/>
</dbReference>
<evidence type="ECO:0000313" key="2">
    <source>
        <dbReference type="Proteomes" id="UP001589575"/>
    </source>
</evidence>
<keyword evidence="2" id="KW-1185">Reference proteome</keyword>
<protein>
    <submittedName>
        <fullName evidence="1">Uncharacterized protein</fullName>
    </submittedName>
</protein>
<gene>
    <name evidence="1" type="ORF">ACFFX0_22660</name>
</gene>